<dbReference type="EMBL" id="JAHYIQ010000001">
    <property type="protein sequence ID" value="KAK1137819.1"/>
    <property type="molecule type" value="Genomic_DNA"/>
</dbReference>
<sequence length="115" mass="12464">MFVTCASKATCRFLRDLAGRRKALAVEHLLLPDGSLSDRKTSLLFSADVCGLVSVGHLRQTQWPDECGTVLLGQLDTGRMLPRLALGPILNVPGFFEVRRNTLVGPGLPSFSQPS</sequence>
<reference evidence="1" key="1">
    <citation type="submission" date="2021-10" db="EMBL/GenBank/DDBJ databases">
        <title>Melipona bicolor Genome sequencing and assembly.</title>
        <authorList>
            <person name="Araujo N.S."/>
            <person name="Arias M.C."/>
        </authorList>
    </citation>
    <scope>NUCLEOTIDE SEQUENCE</scope>
    <source>
        <strain evidence="1">USP_2M_L1-L4_2017</strain>
        <tissue evidence="1">Whole body</tissue>
    </source>
</reference>
<proteinExistence type="predicted"/>
<evidence type="ECO:0000313" key="2">
    <source>
        <dbReference type="Proteomes" id="UP001177670"/>
    </source>
</evidence>
<name>A0AA40GHI5_9HYME</name>
<keyword evidence="2" id="KW-1185">Reference proteome</keyword>
<dbReference type="Proteomes" id="UP001177670">
    <property type="component" value="Unassembled WGS sequence"/>
</dbReference>
<evidence type="ECO:0000313" key="1">
    <source>
        <dbReference type="EMBL" id="KAK1137819.1"/>
    </source>
</evidence>
<organism evidence="1 2">
    <name type="scientific">Melipona bicolor</name>
    <dbReference type="NCBI Taxonomy" id="60889"/>
    <lineage>
        <taxon>Eukaryota</taxon>
        <taxon>Metazoa</taxon>
        <taxon>Ecdysozoa</taxon>
        <taxon>Arthropoda</taxon>
        <taxon>Hexapoda</taxon>
        <taxon>Insecta</taxon>
        <taxon>Pterygota</taxon>
        <taxon>Neoptera</taxon>
        <taxon>Endopterygota</taxon>
        <taxon>Hymenoptera</taxon>
        <taxon>Apocrita</taxon>
        <taxon>Aculeata</taxon>
        <taxon>Apoidea</taxon>
        <taxon>Anthophila</taxon>
        <taxon>Apidae</taxon>
        <taxon>Melipona</taxon>
    </lineage>
</organism>
<dbReference type="AlphaFoldDB" id="A0AA40GHI5"/>
<gene>
    <name evidence="1" type="ORF">K0M31_002313</name>
</gene>
<protein>
    <submittedName>
        <fullName evidence="1">Uncharacterized protein</fullName>
    </submittedName>
</protein>
<accession>A0AA40GHI5</accession>
<comment type="caution">
    <text evidence="1">The sequence shown here is derived from an EMBL/GenBank/DDBJ whole genome shotgun (WGS) entry which is preliminary data.</text>
</comment>